<feature type="compositionally biased region" description="Basic and acidic residues" evidence="1">
    <location>
        <begin position="16"/>
        <end position="53"/>
    </location>
</feature>
<evidence type="ECO:0000256" key="2">
    <source>
        <dbReference type="SAM" id="Phobius"/>
    </source>
</evidence>
<dbReference type="PANTHER" id="PTHR42736">
    <property type="entry name" value="PROTEIN-GLUTAMINE GAMMA-GLUTAMYLTRANSFERASE"/>
    <property type="match status" value="1"/>
</dbReference>
<keyword evidence="4" id="KW-0645">Protease</keyword>
<reference evidence="4 5" key="1">
    <citation type="submission" date="2020-08" db="EMBL/GenBank/DDBJ databases">
        <title>Sequencing the genomes of 1000 actinobacteria strains.</title>
        <authorList>
            <person name="Klenk H.-P."/>
        </authorList>
    </citation>
    <scope>NUCLEOTIDE SEQUENCE [LARGE SCALE GENOMIC DNA]</scope>
    <source>
        <strain evidence="4 5">DSM 43768</strain>
    </source>
</reference>
<dbReference type="InterPro" id="IPR002931">
    <property type="entry name" value="Transglutaminase-like"/>
</dbReference>
<proteinExistence type="predicted"/>
<dbReference type="EMBL" id="JACHMI010000001">
    <property type="protein sequence ID" value="MBB6548284.1"/>
    <property type="molecule type" value="Genomic_DNA"/>
</dbReference>
<accession>A0A7X0NRN9</accession>
<comment type="caution">
    <text evidence="4">The sequence shown here is derived from an EMBL/GenBank/DDBJ whole genome shotgun (WGS) entry which is preliminary data.</text>
</comment>
<feature type="transmembrane region" description="Helical" evidence="2">
    <location>
        <begin position="77"/>
        <end position="98"/>
    </location>
</feature>
<dbReference type="InterPro" id="IPR038765">
    <property type="entry name" value="Papain-like_cys_pep_sf"/>
</dbReference>
<dbReference type="Gene3D" id="3.10.620.30">
    <property type="match status" value="1"/>
</dbReference>
<keyword evidence="2" id="KW-0812">Transmembrane</keyword>
<evidence type="ECO:0000313" key="4">
    <source>
        <dbReference type="EMBL" id="MBB6548284.1"/>
    </source>
</evidence>
<dbReference type="GO" id="GO:0006508">
    <property type="term" value="P:proteolysis"/>
    <property type="evidence" value="ECO:0007669"/>
    <property type="project" value="UniProtKB-KW"/>
</dbReference>
<dbReference type="Pfam" id="PF11992">
    <property type="entry name" value="TgpA_N"/>
    <property type="match status" value="1"/>
</dbReference>
<keyword evidence="5" id="KW-1185">Reference proteome</keyword>
<keyword evidence="2" id="KW-1133">Transmembrane helix</keyword>
<dbReference type="Proteomes" id="UP000565579">
    <property type="component" value="Unassembled WGS sequence"/>
</dbReference>
<dbReference type="GO" id="GO:0008233">
    <property type="term" value="F:peptidase activity"/>
    <property type="evidence" value="ECO:0007669"/>
    <property type="project" value="UniProtKB-KW"/>
</dbReference>
<evidence type="ECO:0000313" key="5">
    <source>
        <dbReference type="Proteomes" id="UP000565579"/>
    </source>
</evidence>
<dbReference type="InterPro" id="IPR052901">
    <property type="entry name" value="Bact_TGase-like"/>
</dbReference>
<evidence type="ECO:0000259" key="3">
    <source>
        <dbReference type="SMART" id="SM00460"/>
    </source>
</evidence>
<feature type="transmembrane region" description="Helical" evidence="2">
    <location>
        <begin position="230"/>
        <end position="247"/>
    </location>
</feature>
<dbReference type="AlphaFoldDB" id="A0A7X0NRN9"/>
<dbReference type="Pfam" id="PF01841">
    <property type="entry name" value="Transglut_core"/>
    <property type="match status" value="1"/>
</dbReference>
<feature type="transmembrane region" description="Helical" evidence="2">
    <location>
        <begin position="180"/>
        <end position="199"/>
    </location>
</feature>
<dbReference type="InterPro" id="IPR021878">
    <property type="entry name" value="TgpA_N"/>
</dbReference>
<evidence type="ECO:0000256" key="1">
    <source>
        <dbReference type="SAM" id="MobiDB-lite"/>
    </source>
</evidence>
<feature type="transmembrane region" description="Helical" evidence="2">
    <location>
        <begin position="626"/>
        <end position="649"/>
    </location>
</feature>
<sequence>MTRGTRRIPRPVPQGDGHHDAAHHDAAHHDAAHHDAAHHDAAHHDAAHHDAARSEAAPGSAARYGAARRGAVQGGPWWRWAAGLAVVAALAGVAGWGFHRVFPGTGLLLAVVPAAVAPAAVAALTRTRPLWLALALDLVLWLAGTIPLYGTLSATAPADVANAWHALLTTLLPAQPEPELLVLVHTLVWAAATIGAETLTRTATRIAAALPALAVYGVALLLGVDGEGSNLPVAAALFVLMATLALIRDGRSPAWLLGGIPAAAALAGLALVAAPLLPIAAEPYNPRQDADLPPPARVDSVSPLDRVSAWLQIPDRELFTVEAGKPQNWRLAVLDRYDGVRWTSGARFRPTGGRVPEGEWTGAADVVRQRITFGGLPGTWLPAAERPEQVTGVRGLTVDPASGSLLAGTKPAKGFSYEVTSRVPRPTKQDLLAAAPARDASLTAFPDGPQERLFRRLAQQAVKGAGEPIRQAYRLQSYLRTNAAYDVTAPPGHSLKGLEFFLQTTHRGTSEQFAATFALMARTLGLPSRVVVGFRPGEKSGGVYHVKSGHVMAWAEIRFEGLGWRPFYPTPGRSGAKDDHEVASSAIEESEKLEGELAKGGSDRPKTSESQAADRDERAAGGPDPWLVAAVAAGGLLAAYGGVVAVVPWRRRHGRRSAREPAQRVLGAWRQACDDLGLGREYALTAGDVVSRQPGEISVHLHPLAEISNFVRYAPDGVTDAAATEAWHHSDAIRKAARTRKPLLTRLRARLLLR</sequence>
<organism evidence="4 5">
    <name type="scientific">Nonomuraea rubra</name>
    <dbReference type="NCBI Taxonomy" id="46180"/>
    <lineage>
        <taxon>Bacteria</taxon>
        <taxon>Bacillati</taxon>
        <taxon>Actinomycetota</taxon>
        <taxon>Actinomycetes</taxon>
        <taxon>Streptosporangiales</taxon>
        <taxon>Streptosporangiaceae</taxon>
        <taxon>Nonomuraea</taxon>
    </lineage>
</organism>
<keyword evidence="2" id="KW-0472">Membrane</keyword>
<feature type="region of interest" description="Disordered" evidence="1">
    <location>
        <begin position="573"/>
        <end position="621"/>
    </location>
</feature>
<dbReference type="PANTHER" id="PTHR42736:SF1">
    <property type="entry name" value="PROTEIN-GLUTAMINE GAMMA-GLUTAMYLTRANSFERASE"/>
    <property type="match status" value="1"/>
</dbReference>
<feature type="transmembrane region" description="Helical" evidence="2">
    <location>
        <begin position="131"/>
        <end position="150"/>
    </location>
</feature>
<gene>
    <name evidence="4" type="ORF">HD593_003079</name>
</gene>
<feature type="compositionally biased region" description="Basic and acidic residues" evidence="1">
    <location>
        <begin position="589"/>
        <end position="619"/>
    </location>
</feature>
<keyword evidence="4" id="KW-0378">Hydrolase</keyword>
<dbReference type="RefSeq" id="WP_185102799.1">
    <property type="nucleotide sequence ID" value="NZ_JACHMI010000001.1"/>
</dbReference>
<feature type="transmembrane region" description="Helical" evidence="2">
    <location>
        <begin position="104"/>
        <end position="124"/>
    </location>
</feature>
<dbReference type="SMART" id="SM00460">
    <property type="entry name" value="TGc"/>
    <property type="match status" value="1"/>
</dbReference>
<dbReference type="SUPFAM" id="SSF54001">
    <property type="entry name" value="Cysteine proteinases"/>
    <property type="match status" value="1"/>
</dbReference>
<name>A0A7X0NRN9_9ACTN</name>
<protein>
    <submittedName>
        <fullName evidence="4">Transglutaminase-like putative cysteine protease</fullName>
    </submittedName>
</protein>
<feature type="transmembrane region" description="Helical" evidence="2">
    <location>
        <begin position="206"/>
        <end position="224"/>
    </location>
</feature>
<feature type="domain" description="Transglutaminase-like" evidence="3">
    <location>
        <begin position="502"/>
        <end position="571"/>
    </location>
</feature>
<feature type="transmembrane region" description="Helical" evidence="2">
    <location>
        <begin position="254"/>
        <end position="277"/>
    </location>
</feature>
<feature type="region of interest" description="Disordered" evidence="1">
    <location>
        <begin position="1"/>
        <end position="59"/>
    </location>
</feature>